<dbReference type="Pfam" id="PF00083">
    <property type="entry name" value="Sugar_tr"/>
    <property type="match status" value="1"/>
</dbReference>
<evidence type="ECO:0000256" key="5">
    <source>
        <dbReference type="ARBA" id="ARBA00023136"/>
    </source>
</evidence>
<evidence type="ECO:0000313" key="8">
    <source>
        <dbReference type="EMBL" id="EQD62541.1"/>
    </source>
</evidence>
<evidence type="ECO:0000256" key="3">
    <source>
        <dbReference type="ARBA" id="ARBA00022692"/>
    </source>
</evidence>
<evidence type="ECO:0000256" key="4">
    <source>
        <dbReference type="ARBA" id="ARBA00022989"/>
    </source>
</evidence>
<evidence type="ECO:0000256" key="6">
    <source>
        <dbReference type="SAM" id="Phobius"/>
    </source>
</evidence>
<feature type="transmembrane region" description="Helical" evidence="6">
    <location>
        <begin position="75"/>
        <end position="96"/>
    </location>
</feature>
<evidence type="ECO:0000256" key="2">
    <source>
        <dbReference type="ARBA" id="ARBA00022448"/>
    </source>
</evidence>
<reference evidence="8" key="2">
    <citation type="journal article" date="2014" name="ISME J.">
        <title>Microbial stratification in low pH oxic and suboxic macroscopic growths along an acid mine drainage.</title>
        <authorList>
            <person name="Mendez-Garcia C."/>
            <person name="Mesa V."/>
            <person name="Sprenger R.R."/>
            <person name="Richter M."/>
            <person name="Diez M.S."/>
            <person name="Solano J."/>
            <person name="Bargiela R."/>
            <person name="Golyshina O.V."/>
            <person name="Manteca A."/>
            <person name="Ramos J.L."/>
            <person name="Gallego J.R."/>
            <person name="Llorente I."/>
            <person name="Martins Dos Santos V.A."/>
            <person name="Jensen O.N."/>
            <person name="Pelaez A.I."/>
            <person name="Sanchez J."/>
            <person name="Ferrer M."/>
        </authorList>
    </citation>
    <scope>NUCLEOTIDE SEQUENCE</scope>
</reference>
<dbReference type="PANTHER" id="PTHR48020:SF12">
    <property type="entry name" value="PROTON MYO-INOSITOL COTRANSPORTER"/>
    <property type="match status" value="1"/>
</dbReference>
<feature type="transmembrane region" description="Helical" evidence="6">
    <location>
        <begin position="12"/>
        <end position="32"/>
    </location>
</feature>
<name>T1APN3_9ZZZZ</name>
<dbReference type="InterPro" id="IPR005828">
    <property type="entry name" value="MFS_sugar_transport-like"/>
</dbReference>
<comment type="caution">
    <text evidence="8">The sequence shown here is derived from an EMBL/GenBank/DDBJ whole genome shotgun (WGS) entry which is preliminary data.</text>
</comment>
<evidence type="ECO:0000259" key="7">
    <source>
        <dbReference type="PROSITE" id="PS50850"/>
    </source>
</evidence>
<dbReference type="PROSITE" id="PS50850">
    <property type="entry name" value="MFS"/>
    <property type="match status" value="1"/>
</dbReference>
<dbReference type="EMBL" id="AUZZ01001882">
    <property type="protein sequence ID" value="EQD62541.1"/>
    <property type="molecule type" value="Genomic_DNA"/>
</dbReference>
<dbReference type="InterPro" id="IPR036259">
    <property type="entry name" value="MFS_trans_sf"/>
</dbReference>
<keyword evidence="3 6" id="KW-0812">Transmembrane</keyword>
<comment type="subcellular location">
    <subcellularLocation>
        <location evidence="1">Membrane</location>
    </subcellularLocation>
</comment>
<protein>
    <submittedName>
        <fullName evidence="8">Phosphate transporter related protein</fullName>
    </submittedName>
</protein>
<keyword evidence="4 6" id="KW-1133">Transmembrane helix</keyword>
<dbReference type="AlphaFoldDB" id="T1APN3"/>
<reference evidence="8" key="1">
    <citation type="submission" date="2013-08" db="EMBL/GenBank/DDBJ databases">
        <authorList>
            <person name="Mendez C."/>
            <person name="Richter M."/>
            <person name="Ferrer M."/>
            <person name="Sanchez J."/>
        </authorList>
    </citation>
    <scope>NUCLEOTIDE SEQUENCE</scope>
</reference>
<feature type="transmembrane region" description="Helical" evidence="6">
    <location>
        <begin position="44"/>
        <end position="69"/>
    </location>
</feature>
<dbReference type="PANTHER" id="PTHR48020">
    <property type="entry name" value="PROTON MYO-INOSITOL COTRANSPORTER"/>
    <property type="match status" value="1"/>
</dbReference>
<accession>T1APN3</accession>
<feature type="domain" description="Major facilitator superfamily (MFS) profile" evidence="7">
    <location>
        <begin position="1"/>
        <end position="100"/>
    </location>
</feature>
<keyword evidence="5 6" id="KW-0472">Membrane</keyword>
<dbReference type="InterPro" id="IPR050814">
    <property type="entry name" value="Myo-inositol_Transporter"/>
</dbReference>
<dbReference type="InterPro" id="IPR020846">
    <property type="entry name" value="MFS_dom"/>
</dbReference>
<organism evidence="8">
    <name type="scientific">mine drainage metagenome</name>
    <dbReference type="NCBI Taxonomy" id="410659"/>
    <lineage>
        <taxon>unclassified sequences</taxon>
        <taxon>metagenomes</taxon>
        <taxon>ecological metagenomes</taxon>
    </lineage>
</organism>
<proteinExistence type="predicted"/>
<dbReference type="SUPFAM" id="SSF103473">
    <property type="entry name" value="MFS general substrate transporter"/>
    <property type="match status" value="1"/>
</dbReference>
<keyword evidence="2" id="KW-0813">Transport</keyword>
<gene>
    <name evidence="8" type="ORF">B2A_02762</name>
</gene>
<sequence length="125" mass="13091">MLSAAYVVEFLAIYGISYFFIEFGPNVTTFIYPPEVFPTKIRGIGAGASAAGGKTGAFIGTFLNVIILSSSIGESGLFLILAALSALGLLLTLAILPETKGKDLEQISGESELLRGNLNNTVTSK</sequence>
<evidence type="ECO:0000256" key="1">
    <source>
        <dbReference type="ARBA" id="ARBA00004370"/>
    </source>
</evidence>
<dbReference type="Gene3D" id="1.20.1250.20">
    <property type="entry name" value="MFS general substrate transporter like domains"/>
    <property type="match status" value="1"/>
</dbReference>
<dbReference type="GO" id="GO:0016020">
    <property type="term" value="C:membrane"/>
    <property type="evidence" value="ECO:0007669"/>
    <property type="project" value="UniProtKB-SubCell"/>
</dbReference>
<dbReference type="GO" id="GO:0022857">
    <property type="term" value="F:transmembrane transporter activity"/>
    <property type="evidence" value="ECO:0007669"/>
    <property type="project" value="InterPro"/>
</dbReference>